<organism evidence="2 3">
    <name type="scientific">Streptomyces phaeoluteigriseus</name>
    <dbReference type="NCBI Taxonomy" id="114686"/>
    <lineage>
        <taxon>Bacteria</taxon>
        <taxon>Bacillati</taxon>
        <taxon>Actinomycetota</taxon>
        <taxon>Actinomycetes</taxon>
        <taxon>Kitasatosporales</taxon>
        <taxon>Streptomycetaceae</taxon>
        <taxon>Streptomyces</taxon>
        <taxon>Streptomyces aurantiacus group</taxon>
    </lineage>
</organism>
<evidence type="ECO:0000313" key="2">
    <source>
        <dbReference type="EMBL" id="OQD57774.1"/>
    </source>
</evidence>
<reference evidence="3" key="1">
    <citation type="submission" date="2016-11" db="EMBL/GenBank/DDBJ databases">
        <authorList>
            <person name="Schniete J.K."/>
            <person name="Salih T."/>
            <person name="Algora Gallardo L."/>
            <person name="Martinez Fernandez S."/>
            <person name="Herron P.R."/>
        </authorList>
    </citation>
    <scope>NUCLEOTIDE SEQUENCE [LARGE SCALE GENOMIC DNA]</scope>
    <source>
        <strain evidence="3">DSM 41896</strain>
    </source>
</reference>
<evidence type="ECO:0000313" key="3">
    <source>
        <dbReference type="Proteomes" id="UP000184286"/>
    </source>
</evidence>
<protein>
    <submittedName>
        <fullName evidence="2">Uncharacterized protein</fullName>
    </submittedName>
</protein>
<gene>
    <name evidence="2" type="ORF">BM536_001555</name>
</gene>
<feature type="region of interest" description="Disordered" evidence="1">
    <location>
        <begin position="1"/>
        <end position="26"/>
    </location>
</feature>
<comment type="caution">
    <text evidence="2">The sequence shown here is derived from an EMBL/GenBank/DDBJ whole genome shotgun (WGS) entry which is preliminary data.</text>
</comment>
<dbReference type="RefSeq" id="WP_094102397.1">
    <property type="nucleotide sequence ID" value="NZ_MPOH02000002.1"/>
</dbReference>
<dbReference type="EMBL" id="MPOH02000002">
    <property type="protein sequence ID" value="OQD57774.1"/>
    <property type="molecule type" value="Genomic_DNA"/>
</dbReference>
<accession>A0A1V6MZG7</accession>
<sequence>MATVAAARDHVRPRGGRRLPAGGGPADRWRDVVDLPLAAAVPVARAVRHGGGLAGFETEPARARGVRPEVHAHGDVVPDAAYGLSHPPLAAAATADPSRWSSGRPATSASAHAARAGG</sequence>
<feature type="region of interest" description="Disordered" evidence="1">
    <location>
        <begin position="88"/>
        <end position="118"/>
    </location>
</feature>
<evidence type="ECO:0000256" key="1">
    <source>
        <dbReference type="SAM" id="MobiDB-lite"/>
    </source>
</evidence>
<dbReference type="AlphaFoldDB" id="A0A1V6MZG7"/>
<name>A0A1V6MZG7_9ACTN</name>
<proteinExistence type="predicted"/>
<dbReference type="Proteomes" id="UP000184286">
    <property type="component" value="Unassembled WGS sequence"/>
</dbReference>
<feature type="compositionally biased region" description="Low complexity" evidence="1">
    <location>
        <begin position="106"/>
        <end position="118"/>
    </location>
</feature>
<reference evidence="2 3" key="2">
    <citation type="submission" date="2017-02" db="EMBL/GenBank/DDBJ databases">
        <title>Draft genome sequence of Streptomyces phaeoluteigriseus type strain DSM41896.</title>
        <authorList>
            <person name="Salih T.S."/>
            <person name="Algora Gallardo L."/>
            <person name="Melo Santos T."/>
            <person name="Filgueira Martinez S."/>
            <person name="Herron P.R."/>
        </authorList>
    </citation>
    <scope>NUCLEOTIDE SEQUENCE [LARGE SCALE GENOMIC DNA]</scope>
    <source>
        <strain evidence="2 3">DSM 41896</strain>
    </source>
</reference>